<feature type="binding site" evidence="12">
    <location>
        <position position="317"/>
    </location>
    <ligand>
        <name>K(+)</name>
        <dbReference type="ChEBI" id="CHEBI:29103"/>
    </ligand>
</feature>
<dbReference type="Pfam" id="PF00294">
    <property type="entry name" value="PfkB"/>
    <property type="match status" value="1"/>
</dbReference>
<sequence>MPSSSPVIAVVGSLNVDLVTRTSRVPSAGETLTAQSFDTGFGGKGANQAVACARLSRTQAQAAGKHGEDVEVRMIGALGDDEFAGGFLESLQKDGLNTSEIQKVADQKTGVAVIIVEEKTGENRIMFSPGANYHVPARNLVKDDTDLALFQLEIPLEVVMLNIREAKARGIDVMINPAPAVELPNEVFQGLNHLVLNESEAAILSGQTAESVDASSDLDAVASDFLRKGVRNLIITLGADGVYYQTADRHAQSLPGKRVHAQKVEVVDTTAAGDTFVGAYAVAVARSRSPSAKTTFDIDAAVEFANRAAALTVQRKGAQAAIPWLDEVPRS</sequence>
<keyword evidence="15" id="KW-1185">Reference proteome</keyword>
<keyword evidence="12" id="KW-0539">Nucleus</keyword>
<dbReference type="InterPro" id="IPR011611">
    <property type="entry name" value="PfkB_dom"/>
</dbReference>
<accession>A0A9P4I059</accession>
<comment type="pathway">
    <text evidence="12">Carbohydrate metabolism; D-ribose degradation; D-ribose 5-phosphate from beta-D-ribopyranose: step 2/2.</text>
</comment>
<dbReference type="PRINTS" id="PR00990">
    <property type="entry name" value="RIBOKINASE"/>
</dbReference>
<keyword evidence="8 12" id="KW-0067">ATP-binding</keyword>
<name>A0A9P4I059_9PEZI</name>
<evidence type="ECO:0000313" key="15">
    <source>
        <dbReference type="Proteomes" id="UP000799776"/>
    </source>
</evidence>
<comment type="subcellular location">
    <subcellularLocation>
        <location evidence="12">Cytoplasm</location>
    </subcellularLocation>
    <subcellularLocation>
        <location evidence="12">Nucleus</location>
    </subcellularLocation>
</comment>
<keyword evidence="9 12" id="KW-0460">Magnesium</keyword>
<feature type="binding site" evidence="12">
    <location>
        <position position="270"/>
    </location>
    <ligand>
        <name>K(+)</name>
        <dbReference type="ChEBI" id="CHEBI:29103"/>
    </ligand>
</feature>
<dbReference type="CDD" id="cd01174">
    <property type="entry name" value="ribokinase"/>
    <property type="match status" value="1"/>
</dbReference>
<feature type="binding site" evidence="12">
    <location>
        <position position="153"/>
    </location>
    <ligand>
        <name>substrate</name>
    </ligand>
</feature>
<dbReference type="EMBL" id="ML978712">
    <property type="protein sequence ID" value="KAF2091049.1"/>
    <property type="molecule type" value="Genomic_DNA"/>
</dbReference>
<gene>
    <name evidence="14" type="ORF">K490DRAFT_33166</name>
</gene>
<comment type="similarity">
    <text evidence="1">Belongs to the carbohydrate kinase pfkB family.</text>
</comment>
<comment type="cofactor">
    <cofactor evidence="12">
        <name>Mg(2+)</name>
        <dbReference type="ChEBI" id="CHEBI:18420"/>
    </cofactor>
    <text evidence="12">Requires a divalent cation, most likely magnesium in vivo, as an electrophilic catalyst to aid phosphoryl group transfer. It is the chelate of the metal and the nucleotide that is the actual substrate.</text>
</comment>
<dbReference type="GO" id="GO:0005737">
    <property type="term" value="C:cytoplasm"/>
    <property type="evidence" value="ECO:0007669"/>
    <property type="project" value="UniProtKB-SubCell"/>
</dbReference>
<feature type="binding site" evidence="12">
    <location>
        <position position="306"/>
    </location>
    <ligand>
        <name>ATP</name>
        <dbReference type="ChEBI" id="CHEBI:30616"/>
    </ligand>
</feature>
<feature type="binding site" evidence="12">
    <location>
        <begin position="43"/>
        <end position="47"/>
    </location>
    <ligand>
        <name>substrate</name>
    </ligand>
</feature>
<evidence type="ECO:0000256" key="11">
    <source>
        <dbReference type="ARBA" id="ARBA00023277"/>
    </source>
</evidence>
<dbReference type="PROSITE" id="PS00584">
    <property type="entry name" value="PFKB_KINASES_2"/>
    <property type="match status" value="1"/>
</dbReference>
<evidence type="ECO:0000256" key="1">
    <source>
        <dbReference type="ARBA" id="ARBA00005380"/>
    </source>
</evidence>
<comment type="catalytic activity">
    <reaction evidence="12">
        <text>D-ribose + ATP = D-ribose 5-phosphate + ADP + H(+)</text>
        <dbReference type="Rhea" id="RHEA:13697"/>
        <dbReference type="ChEBI" id="CHEBI:15378"/>
        <dbReference type="ChEBI" id="CHEBI:30616"/>
        <dbReference type="ChEBI" id="CHEBI:47013"/>
        <dbReference type="ChEBI" id="CHEBI:78346"/>
        <dbReference type="ChEBI" id="CHEBI:456216"/>
        <dbReference type="EC" id="2.7.1.15"/>
    </reaction>
</comment>
<evidence type="ECO:0000256" key="4">
    <source>
        <dbReference type="ARBA" id="ARBA00022679"/>
    </source>
</evidence>
<evidence type="ECO:0000256" key="10">
    <source>
        <dbReference type="ARBA" id="ARBA00022958"/>
    </source>
</evidence>
<feature type="binding site" evidence="12">
    <location>
        <begin position="15"/>
        <end position="17"/>
    </location>
    <ligand>
        <name>substrate</name>
    </ligand>
</feature>
<keyword evidence="5 12" id="KW-0479">Metal-binding</keyword>
<dbReference type="OrthoDB" id="415590at2759"/>
<dbReference type="InterPro" id="IPR002139">
    <property type="entry name" value="Ribo/fructo_kinase"/>
</dbReference>
<dbReference type="InterPro" id="IPR011877">
    <property type="entry name" value="Ribokinase"/>
</dbReference>
<comment type="similarity">
    <text evidence="12">Belongs to the carbohydrate kinase PfkB family. Ribokinase subfamily.</text>
</comment>
<evidence type="ECO:0000256" key="12">
    <source>
        <dbReference type="HAMAP-Rule" id="MF_03215"/>
    </source>
</evidence>
<feature type="binding site" evidence="12">
    <location>
        <position position="315"/>
    </location>
    <ligand>
        <name>K(+)</name>
        <dbReference type="ChEBI" id="CHEBI:29103"/>
    </ligand>
</feature>
<evidence type="ECO:0000256" key="6">
    <source>
        <dbReference type="ARBA" id="ARBA00022741"/>
    </source>
</evidence>
<comment type="activity regulation">
    <text evidence="12">Activated by a monovalent cation that binds near, but not in, the active site. The most likely occupant of the site in vivo is potassium. Ion binding induces a conformational change that may alter substrate affinity.</text>
</comment>
<proteinExistence type="inferred from homology"/>
<feature type="domain" description="Carbohydrate kinase PfkB" evidence="13">
    <location>
        <begin position="8"/>
        <end position="324"/>
    </location>
</feature>
<evidence type="ECO:0000313" key="14">
    <source>
        <dbReference type="EMBL" id="KAF2091049.1"/>
    </source>
</evidence>
<dbReference type="AlphaFoldDB" id="A0A9P4I059"/>
<evidence type="ECO:0000259" key="13">
    <source>
        <dbReference type="Pfam" id="PF00294"/>
    </source>
</evidence>
<keyword evidence="11 12" id="KW-0119">Carbohydrate metabolism</keyword>
<organism evidence="14 15">
    <name type="scientific">Saccharata proteae CBS 121410</name>
    <dbReference type="NCBI Taxonomy" id="1314787"/>
    <lineage>
        <taxon>Eukaryota</taxon>
        <taxon>Fungi</taxon>
        <taxon>Dikarya</taxon>
        <taxon>Ascomycota</taxon>
        <taxon>Pezizomycotina</taxon>
        <taxon>Dothideomycetes</taxon>
        <taxon>Dothideomycetes incertae sedis</taxon>
        <taxon>Botryosphaeriales</taxon>
        <taxon>Saccharataceae</taxon>
        <taxon>Saccharata</taxon>
    </lineage>
</organism>
<dbReference type="HAMAP" id="MF_01987">
    <property type="entry name" value="Ribokinase"/>
    <property type="match status" value="1"/>
</dbReference>
<comment type="caution">
    <text evidence="14">The sequence shown here is derived from an EMBL/GenBank/DDBJ whole genome shotgun (WGS) entry which is preliminary data.</text>
</comment>
<keyword evidence="12" id="KW-0963">Cytoplasm</keyword>
<dbReference type="GO" id="GO:0019303">
    <property type="term" value="P:D-ribose catabolic process"/>
    <property type="evidence" value="ECO:0007669"/>
    <property type="project" value="UniProtKB-UniRule"/>
</dbReference>
<feature type="binding site" evidence="12">
    <location>
        <begin position="273"/>
        <end position="274"/>
    </location>
    <ligand>
        <name>ATP</name>
        <dbReference type="ChEBI" id="CHEBI:30616"/>
    </ligand>
</feature>
<dbReference type="EC" id="2.7.1.15" evidence="2 12"/>
<feature type="active site" description="Proton acceptor" evidence="12">
    <location>
        <position position="274"/>
    </location>
</feature>
<feature type="binding site" evidence="12">
    <location>
        <position position="268"/>
    </location>
    <ligand>
        <name>K(+)</name>
        <dbReference type="ChEBI" id="CHEBI:29103"/>
    </ligand>
</feature>
<keyword evidence="4 12" id="KW-0808">Transferase</keyword>
<dbReference type="PANTHER" id="PTHR10584">
    <property type="entry name" value="SUGAR KINASE"/>
    <property type="match status" value="1"/>
</dbReference>
<dbReference type="GO" id="GO:0005634">
    <property type="term" value="C:nucleus"/>
    <property type="evidence" value="ECO:0007669"/>
    <property type="project" value="UniProtKB-SubCell"/>
</dbReference>
<keyword evidence="6 12" id="KW-0547">Nucleotide-binding</keyword>
<evidence type="ECO:0000256" key="9">
    <source>
        <dbReference type="ARBA" id="ARBA00022842"/>
    </source>
</evidence>
<dbReference type="InterPro" id="IPR029056">
    <property type="entry name" value="Ribokinase-like"/>
</dbReference>
<feature type="binding site" evidence="12">
    <location>
        <position position="197"/>
    </location>
    <ligand>
        <name>ATP</name>
        <dbReference type="ChEBI" id="CHEBI:30616"/>
    </ligand>
</feature>
<dbReference type="Gene3D" id="3.40.1190.20">
    <property type="match status" value="1"/>
</dbReference>
<comment type="function">
    <text evidence="12">Catalyzes the phosphorylation of ribose at O-5 in a reaction requiring ATP and magnesium. The resulting D-ribose-5-phosphate can then be used either for sythesis of nucleotides, histidine, and tryptophan, or as a component of the pentose phosphate pathway.</text>
</comment>
<evidence type="ECO:0000256" key="7">
    <source>
        <dbReference type="ARBA" id="ARBA00022777"/>
    </source>
</evidence>
<dbReference type="GO" id="GO:0004747">
    <property type="term" value="F:ribokinase activity"/>
    <property type="evidence" value="ECO:0007669"/>
    <property type="project" value="UniProtKB-UniRule"/>
</dbReference>
<evidence type="ECO:0000256" key="2">
    <source>
        <dbReference type="ARBA" id="ARBA00012035"/>
    </source>
</evidence>
<comment type="caution">
    <text evidence="12">Lacks conserved residue(s) required for the propagation of feature annotation.</text>
</comment>
<feature type="binding site" evidence="12">
    <location>
        <position position="274"/>
    </location>
    <ligand>
        <name>substrate</name>
    </ligand>
</feature>
<keyword evidence="10 12" id="KW-0630">Potassium</keyword>
<reference evidence="14" key="1">
    <citation type="journal article" date="2020" name="Stud. Mycol.">
        <title>101 Dothideomycetes genomes: a test case for predicting lifestyles and emergence of pathogens.</title>
        <authorList>
            <person name="Haridas S."/>
            <person name="Albert R."/>
            <person name="Binder M."/>
            <person name="Bloem J."/>
            <person name="Labutti K."/>
            <person name="Salamov A."/>
            <person name="Andreopoulos B."/>
            <person name="Baker S."/>
            <person name="Barry K."/>
            <person name="Bills G."/>
            <person name="Bluhm B."/>
            <person name="Cannon C."/>
            <person name="Castanera R."/>
            <person name="Culley D."/>
            <person name="Daum C."/>
            <person name="Ezra D."/>
            <person name="Gonzalez J."/>
            <person name="Henrissat B."/>
            <person name="Kuo A."/>
            <person name="Liang C."/>
            <person name="Lipzen A."/>
            <person name="Lutzoni F."/>
            <person name="Magnuson J."/>
            <person name="Mondo S."/>
            <person name="Nolan M."/>
            <person name="Ohm R."/>
            <person name="Pangilinan J."/>
            <person name="Park H.-J."/>
            <person name="Ramirez L."/>
            <person name="Alfaro M."/>
            <person name="Sun H."/>
            <person name="Tritt A."/>
            <person name="Yoshinaga Y."/>
            <person name="Zwiers L.-H."/>
            <person name="Turgeon B."/>
            <person name="Goodwin S."/>
            <person name="Spatafora J."/>
            <person name="Crous P."/>
            <person name="Grigoriev I."/>
        </authorList>
    </citation>
    <scope>NUCLEOTIDE SEQUENCE</scope>
    <source>
        <strain evidence="14">CBS 121410</strain>
    </source>
</reference>
<keyword evidence="7 12" id="KW-0418">Kinase</keyword>
<comment type="subunit">
    <text evidence="12">Homodimer.</text>
</comment>
<feature type="binding site" evidence="12">
    <location>
        <begin position="236"/>
        <end position="241"/>
    </location>
    <ligand>
        <name>ATP</name>
        <dbReference type="ChEBI" id="CHEBI:30616"/>
    </ligand>
</feature>
<dbReference type="GO" id="GO:0005524">
    <property type="term" value="F:ATP binding"/>
    <property type="evidence" value="ECO:0007669"/>
    <property type="project" value="UniProtKB-UniRule"/>
</dbReference>
<evidence type="ECO:0000256" key="8">
    <source>
        <dbReference type="ARBA" id="ARBA00022840"/>
    </source>
</evidence>
<feature type="binding site" evidence="12">
    <location>
        <position position="312"/>
    </location>
    <ligand>
        <name>K(+)</name>
        <dbReference type="ChEBI" id="CHEBI:29103"/>
    </ligand>
</feature>
<dbReference type="SUPFAM" id="SSF53613">
    <property type="entry name" value="Ribokinase-like"/>
    <property type="match status" value="1"/>
</dbReference>
<protein>
    <recommendedName>
        <fullName evidence="3 12">Ribokinase</fullName>
        <shortName evidence="12">RK</shortName>
        <ecNumber evidence="2 12">2.7.1.15</ecNumber>
    </recommendedName>
</protein>
<dbReference type="Proteomes" id="UP000799776">
    <property type="component" value="Unassembled WGS sequence"/>
</dbReference>
<evidence type="ECO:0000256" key="3">
    <source>
        <dbReference type="ARBA" id="ARBA00016943"/>
    </source>
</evidence>
<dbReference type="GO" id="GO:0046872">
    <property type="term" value="F:metal ion binding"/>
    <property type="evidence" value="ECO:0007669"/>
    <property type="project" value="UniProtKB-KW"/>
</dbReference>
<evidence type="ECO:0000256" key="5">
    <source>
        <dbReference type="ARBA" id="ARBA00022723"/>
    </source>
</evidence>
<dbReference type="PANTHER" id="PTHR10584:SF166">
    <property type="entry name" value="RIBOKINASE"/>
    <property type="match status" value="1"/>
</dbReference>
<dbReference type="InterPro" id="IPR002173">
    <property type="entry name" value="Carboh/pur_kinase_PfkB_CS"/>
</dbReference>